<keyword evidence="2" id="KW-1185">Reference proteome</keyword>
<evidence type="ECO:0000313" key="2">
    <source>
        <dbReference type="Proteomes" id="UP000027604"/>
    </source>
</evidence>
<protein>
    <submittedName>
        <fullName evidence="1">Uncharacterized protein</fullName>
    </submittedName>
</protein>
<accession>W0UYG5</accession>
<organism evidence="1 2">
    <name type="scientific">Janthinobacterium agaricidamnosum NBRC 102515 = DSM 9628</name>
    <dbReference type="NCBI Taxonomy" id="1349767"/>
    <lineage>
        <taxon>Bacteria</taxon>
        <taxon>Pseudomonadati</taxon>
        <taxon>Pseudomonadota</taxon>
        <taxon>Betaproteobacteria</taxon>
        <taxon>Burkholderiales</taxon>
        <taxon>Oxalobacteraceae</taxon>
        <taxon>Janthinobacterium</taxon>
    </lineage>
</organism>
<reference evidence="1 2" key="1">
    <citation type="journal article" date="2015" name="Genome Announc.">
        <title>Genome Sequence of Mushroom Soft-Rot Pathogen Janthinobacterium agaricidamnosum.</title>
        <authorList>
            <person name="Graupner K."/>
            <person name="Lackner G."/>
            <person name="Hertweck C."/>
        </authorList>
    </citation>
    <scope>NUCLEOTIDE SEQUENCE [LARGE SCALE GENOMIC DNA]</scope>
    <source>
        <strain evidence="2">NBRC 102515 / DSM 9628</strain>
    </source>
</reference>
<dbReference type="EMBL" id="HG322949">
    <property type="protein sequence ID" value="CDG80686.1"/>
    <property type="molecule type" value="Genomic_DNA"/>
</dbReference>
<dbReference type="AlphaFoldDB" id="W0UYG5"/>
<proteinExistence type="predicted"/>
<dbReference type="HOGENOM" id="CLU_2788302_0_0_4"/>
<dbReference type="KEGG" id="jag:GJA_18"/>
<evidence type="ECO:0000313" key="1">
    <source>
        <dbReference type="EMBL" id="CDG80686.1"/>
    </source>
</evidence>
<sequence>MFNFFVDASIIEWHIIEFDLPLPMIRNVRIIHASLSVFGGIIYSGEFIFESAINRFMAILAYRQLLGI</sequence>
<name>W0UYG5_9BURK</name>
<gene>
    <name evidence="1" type="ORF">GJA_18</name>
</gene>
<dbReference type="Proteomes" id="UP000027604">
    <property type="component" value="Chromosome I"/>
</dbReference>